<evidence type="ECO:0000313" key="2">
    <source>
        <dbReference type="EMBL" id="OXU17203.1"/>
    </source>
</evidence>
<feature type="non-terminal residue" evidence="2">
    <location>
        <position position="1"/>
    </location>
</feature>
<keyword evidence="1" id="KW-1133">Transmembrane helix</keyword>
<proteinExistence type="predicted"/>
<comment type="caution">
    <text evidence="2">The sequence shown here is derived from an EMBL/GenBank/DDBJ whole genome shotgun (WGS) entry which is preliminary data.</text>
</comment>
<keyword evidence="1" id="KW-0812">Transmembrane</keyword>
<dbReference type="Proteomes" id="UP000215335">
    <property type="component" value="Unassembled WGS sequence"/>
</dbReference>
<dbReference type="AlphaFoldDB" id="A0A232EFT0"/>
<reference evidence="2 3" key="1">
    <citation type="journal article" date="2017" name="Curr. Biol.">
        <title>The Evolution of Venom by Co-option of Single-Copy Genes.</title>
        <authorList>
            <person name="Martinson E.O."/>
            <person name="Mrinalini"/>
            <person name="Kelkar Y.D."/>
            <person name="Chang C.H."/>
            <person name="Werren J.H."/>
        </authorList>
    </citation>
    <scope>NUCLEOTIDE SEQUENCE [LARGE SCALE GENOMIC DNA]</scope>
    <source>
        <strain evidence="2 3">Alberta</strain>
        <tissue evidence="2">Whole body</tissue>
    </source>
</reference>
<evidence type="ECO:0000313" key="3">
    <source>
        <dbReference type="Proteomes" id="UP000215335"/>
    </source>
</evidence>
<dbReference type="EMBL" id="NNAY01004942">
    <property type="protein sequence ID" value="OXU17203.1"/>
    <property type="molecule type" value="Genomic_DNA"/>
</dbReference>
<feature type="transmembrane region" description="Helical" evidence="1">
    <location>
        <begin position="22"/>
        <end position="40"/>
    </location>
</feature>
<keyword evidence="1" id="KW-0472">Membrane</keyword>
<evidence type="ECO:0000256" key="1">
    <source>
        <dbReference type="SAM" id="Phobius"/>
    </source>
</evidence>
<keyword evidence="3" id="KW-1185">Reference proteome</keyword>
<organism evidence="2 3">
    <name type="scientific">Trichomalopsis sarcophagae</name>
    <dbReference type="NCBI Taxonomy" id="543379"/>
    <lineage>
        <taxon>Eukaryota</taxon>
        <taxon>Metazoa</taxon>
        <taxon>Ecdysozoa</taxon>
        <taxon>Arthropoda</taxon>
        <taxon>Hexapoda</taxon>
        <taxon>Insecta</taxon>
        <taxon>Pterygota</taxon>
        <taxon>Neoptera</taxon>
        <taxon>Endopterygota</taxon>
        <taxon>Hymenoptera</taxon>
        <taxon>Apocrita</taxon>
        <taxon>Proctotrupomorpha</taxon>
        <taxon>Chalcidoidea</taxon>
        <taxon>Pteromalidae</taxon>
        <taxon>Pteromalinae</taxon>
        <taxon>Trichomalopsis</taxon>
    </lineage>
</organism>
<gene>
    <name evidence="2" type="ORF">TSAR_004623</name>
</gene>
<protein>
    <submittedName>
        <fullName evidence="2">Uncharacterized protein</fullName>
    </submittedName>
</protein>
<accession>A0A232EFT0</accession>
<name>A0A232EFT0_9HYME</name>
<sequence length="48" mass="5557">HKVDCHLEAIVRLILLGVIKNYCCHLLIFKLISLHLLAYIDKNTTKLL</sequence>